<keyword evidence="3 5" id="KW-0732">Signal</keyword>
<dbReference type="PANTHER" id="PTHR34596:SF2">
    <property type="entry name" value="CHITOPORIN"/>
    <property type="match status" value="1"/>
</dbReference>
<evidence type="ECO:0000313" key="6">
    <source>
        <dbReference type="EMBL" id="QGZ31456.1"/>
    </source>
</evidence>
<protein>
    <submittedName>
        <fullName evidence="6">Outer membrane porin, OprD family</fullName>
    </submittedName>
</protein>
<name>A0A6I6LSS1_STUST</name>
<dbReference type="GO" id="GO:0016020">
    <property type="term" value="C:membrane"/>
    <property type="evidence" value="ECO:0007669"/>
    <property type="project" value="InterPro"/>
</dbReference>
<dbReference type="OrthoDB" id="6759120at2"/>
<proteinExistence type="inferred from homology"/>
<evidence type="ECO:0000256" key="5">
    <source>
        <dbReference type="SAM" id="SignalP"/>
    </source>
</evidence>
<dbReference type="AlphaFoldDB" id="A0A6I6LSS1"/>
<sequence length="448" mass="49135">MNRQSCRWLWALPVACLPLVTAAGAQEQATGFVEDASWTLLNRTVHDRRDYRHGSLNGAARNATKPHGERNDRAEEWGYGLMGSYTSGFTQGTVGFGLDAHAYLGVKLDSGGGRAGKARLLAMDNEGHPQDEYARAGAAAKLRLSSTVLKYGEQRVKTPVFGSSDSRLLPETATGLSMTSQPWSNLTLSGGHFTESTDRNASSHDRGFVVNYSNARQGDSFDFLGANHDGATGLKLALYSARYDETWRQHYLGAVYAWPLDDEQALSFNVNVYRTQDTGEARSGDIDNATWSLMSTYHRGAHRISLGYQKVDGGTPFDYVTRGAIYLTNAVALSDFNGPNEASWQLRYDLAMSGYGIEGLSFSAAYIRGHGIDGSHADPNGGYAYLGYGRNGRHWERDLEARYVVQSGAAQGMTFSARYAVHRGNIDQTELDADQIRLAVEYPLQGRF</sequence>
<evidence type="ECO:0000256" key="1">
    <source>
        <dbReference type="ARBA" id="ARBA00009075"/>
    </source>
</evidence>
<dbReference type="InterPro" id="IPR023614">
    <property type="entry name" value="Porin_dom_sf"/>
</dbReference>
<dbReference type="PANTHER" id="PTHR34596">
    <property type="entry name" value="CHITOPORIN"/>
    <property type="match status" value="1"/>
</dbReference>
<evidence type="ECO:0000256" key="4">
    <source>
        <dbReference type="SAM" id="MobiDB-lite"/>
    </source>
</evidence>
<dbReference type="GO" id="GO:0015288">
    <property type="term" value="F:porin activity"/>
    <property type="evidence" value="ECO:0007669"/>
    <property type="project" value="TreeGrafter"/>
</dbReference>
<evidence type="ECO:0000256" key="2">
    <source>
        <dbReference type="ARBA" id="ARBA00022448"/>
    </source>
</evidence>
<evidence type="ECO:0000313" key="7">
    <source>
        <dbReference type="Proteomes" id="UP000438983"/>
    </source>
</evidence>
<dbReference type="Gene3D" id="2.40.160.10">
    <property type="entry name" value="Porin"/>
    <property type="match status" value="1"/>
</dbReference>
<feature type="signal peptide" evidence="5">
    <location>
        <begin position="1"/>
        <end position="25"/>
    </location>
</feature>
<dbReference type="Proteomes" id="UP000438983">
    <property type="component" value="Chromosome"/>
</dbReference>
<evidence type="ECO:0000256" key="3">
    <source>
        <dbReference type="ARBA" id="ARBA00022729"/>
    </source>
</evidence>
<accession>A0A6I6LSS1</accession>
<reference evidence="6 7" key="1">
    <citation type="submission" date="2019-12" db="EMBL/GenBank/DDBJ databases">
        <title>Complete genome sequence of Pseudomonas stutzeri.</title>
        <authorList>
            <person name="Lim S.R."/>
            <person name="Kim J.H."/>
        </authorList>
    </citation>
    <scope>NUCLEOTIDE SEQUENCE [LARGE SCALE GENOMIC DNA]</scope>
    <source>
        <strain evidence="6 7">PM101005</strain>
    </source>
</reference>
<comment type="similarity">
    <text evidence="1">Belongs to the outer membrane porin (Opr) (TC 1.B.25) family.</text>
</comment>
<gene>
    <name evidence="6" type="ORF">GQA94_15800</name>
</gene>
<dbReference type="InterPro" id="IPR005318">
    <property type="entry name" value="OM_porin_bac"/>
</dbReference>
<dbReference type="Pfam" id="PF03573">
    <property type="entry name" value="OprD"/>
    <property type="match status" value="1"/>
</dbReference>
<keyword evidence="2" id="KW-0813">Transport</keyword>
<feature type="region of interest" description="Disordered" evidence="4">
    <location>
        <begin position="52"/>
        <end position="72"/>
    </location>
</feature>
<dbReference type="EMBL" id="CP046902">
    <property type="protein sequence ID" value="QGZ31456.1"/>
    <property type="molecule type" value="Genomic_DNA"/>
</dbReference>
<organism evidence="6 7">
    <name type="scientific">Stutzerimonas stutzeri</name>
    <name type="common">Pseudomonas stutzeri</name>
    <dbReference type="NCBI Taxonomy" id="316"/>
    <lineage>
        <taxon>Bacteria</taxon>
        <taxon>Pseudomonadati</taxon>
        <taxon>Pseudomonadota</taxon>
        <taxon>Gammaproteobacteria</taxon>
        <taxon>Pseudomonadales</taxon>
        <taxon>Pseudomonadaceae</taxon>
        <taxon>Stutzerimonas</taxon>
    </lineage>
</organism>
<feature type="chain" id="PRO_5026173184" evidence="5">
    <location>
        <begin position="26"/>
        <end position="448"/>
    </location>
</feature>
<dbReference type="RefSeq" id="WP_158188917.1">
    <property type="nucleotide sequence ID" value="NZ_CP046902.1"/>
</dbReference>